<dbReference type="Gramene" id="mRNA:HanXRQr2_Chr03g0111541">
    <property type="protein sequence ID" value="CDS:HanXRQr2_Chr03g0111541.1"/>
    <property type="gene ID" value="HanXRQr2_Chr03g0111541"/>
</dbReference>
<evidence type="ECO:0000313" key="2">
    <source>
        <dbReference type="Proteomes" id="UP000215914"/>
    </source>
</evidence>
<protein>
    <submittedName>
        <fullName evidence="1">Uncharacterized protein</fullName>
    </submittedName>
</protein>
<reference evidence="1" key="2">
    <citation type="submission" date="2020-06" db="EMBL/GenBank/DDBJ databases">
        <title>Helianthus annuus Genome sequencing and assembly Release 2.</title>
        <authorList>
            <person name="Gouzy J."/>
            <person name="Langlade N."/>
            <person name="Munos S."/>
        </authorList>
    </citation>
    <scope>NUCLEOTIDE SEQUENCE</scope>
    <source>
        <tissue evidence="1">Leaves</tissue>
    </source>
</reference>
<dbReference type="AlphaFoldDB" id="A0A9K3JH31"/>
<sequence length="102" mass="11995">MQDIYLKLDRSIYEKGSSSKTKISKLPTIPEEGIFVQKANYENPLSPRKRSMIIKKSKEQIRERKIKKETQDLIDKSPWEDKLDEKWANLYMLATVAEHANL</sequence>
<accession>A0A9K3JH31</accession>
<evidence type="ECO:0000313" key="1">
    <source>
        <dbReference type="EMBL" id="KAF5814482.1"/>
    </source>
</evidence>
<reference evidence="1" key="1">
    <citation type="journal article" date="2017" name="Nature">
        <title>The sunflower genome provides insights into oil metabolism, flowering and Asterid evolution.</title>
        <authorList>
            <person name="Badouin H."/>
            <person name="Gouzy J."/>
            <person name="Grassa C.J."/>
            <person name="Murat F."/>
            <person name="Staton S.E."/>
            <person name="Cottret L."/>
            <person name="Lelandais-Briere C."/>
            <person name="Owens G.L."/>
            <person name="Carrere S."/>
            <person name="Mayjonade B."/>
            <person name="Legrand L."/>
            <person name="Gill N."/>
            <person name="Kane N.C."/>
            <person name="Bowers J.E."/>
            <person name="Hubner S."/>
            <person name="Bellec A."/>
            <person name="Berard A."/>
            <person name="Berges H."/>
            <person name="Blanchet N."/>
            <person name="Boniface M.C."/>
            <person name="Brunel D."/>
            <person name="Catrice O."/>
            <person name="Chaidir N."/>
            <person name="Claudel C."/>
            <person name="Donnadieu C."/>
            <person name="Faraut T."/>
            <person name="Fievet G."/>
            <person name="Helmstetter N."/>
            <person name="King M."/>
            <person name="Knapp S.J."/>
            <person name="Lai Z."/>
            <person name="Le Paslier M.C."/>
            <person name="Lippi Y."/>
            <person name="Lorenzon L."/>
            <person name="Mandel J.R."/>
            <person name="Marage G."/>
            <person name="Marchand G."/>
            <person name="Marquand E."/>
            <person name="Bret-Mestries E."/>
            <person name="Morien E."/>
            <person name="Nambeesan S."/>
            <person name="Nguyen T."/>
            <person name="Pegot-Espagnet P."/>
            <person name="Pouilly N."/>
            <person name="Raftis F."/>
            <person name="Sallet E."/>
            <person name="Schiex T."/>
            <person name="Thomas J."/>
            <person name="Vandecasteele C."/>
            <person name="Vares D."/>
            <person name="Vear F."/>
            <person name="Vautrin S."/>
            <person name="Crespi M."/>
            <person name="Mangin B."/>
            <person name="Burke J.M."/>
            <person name="Salse J."/>
            <person name="Munos S."/>
            <person name="Vincourt P."/>
            <person name="Rieseberg L.H."/>
            <person name="Langlade N.B."/>
        </authorList>
    </citation>
    <scope>NUCLEOTIDE SEQUENCE</scope>
    <source>
        <tissue evidence="1">Leaves</tissue>
    </source>
</reference>
<dbReference type="Proteomes" id="UP000215914">
    <property type="component" value="Unassembled WGS sequence"/>
</dbReference>
<gene>
    <name evidence="1" type="ORF">HanXRQr2_Chr03g0111541</name>
</gene>
<organism evidence="1 2">
    <name type="scientific">Helianthus annuus</name>
    <name type="common">Common sunflower</name>
    <dbReference type="NCBI Taxonomy" id="4232"/>
    <lineage>
        <taxon>Eukaryota</taxon>
        <taxon>Viridiplantae</taxon>
        <taxon>Streptophyta</taxon>
        <taxon>Embryophyta</taxon>
        <taxon>Tracheophyta</taxon>
        <taxon>Spermatophyta</taxon>
        <taxon>Magnoliopsida</taxon>
        <taxon>eudicotyledons</taxon>
        <taxon>Gunneridae</taxon>
        <taxon>Pentapetalae</taxon>
        <taxon>asterids</taxon>
        <taxon>campanulids</taxon>
        <taxon>Asterales</taxon>
        <taxon>Asteraceae</taxon>
        <taxon>Asteroideae</taxon>
        <taxon>Heliantheae alliance</taxon>
        <taxon>Heliantheae</taxon>
        <taxon>Helianthus</taxon>
    </lineage>
</organism>
<proteinExistence type="predicted"/>
<comment type="caution">
    <text evidence="1">The sequence shown here is derived from an EMBL/GenBank/DDBJ whole genome shotgun (WGS) entry which is preliminary data.</text>
</comment>
<keyword evidence="2" id="KW-1185">Reference proteome</keyword>
<name>A0A9K3JH31_HELAN</name>
<dbReference type="EMBL" id="MNCJ02000318">
    <property type="protein sequence ID" value="KAF5814482.1"/>
    <property type="molecule type" value="Genomic_DNA"/>
</dbReference>